<gene>
    <name evidence="13" type="ORF">FA15DRAFT_635050</name>
</gene>
<comment type="subcellular location">
    <subcellularLocation>
        <location evidence="1 11">Mitochondrion inner membrane</location>
        <topology evidence="1 11">Single-pass membrane protein</topology>
    </subcellularLocation>
</comment>
<evidence type="ECO:0000256" key="1">
    <source>
        <dbReference type="ARBA" id="ARBA00004434"/>
    </source>
</evidence>
<reference evidence="13 14" key="1">
    <citation type="journal article" date="2019" name="Nat. Ecol. Evol.">
        <title>Megaphylogeny resolves global patterns of mushroom evolution.</title>
        <authorList>
            <person name="Varga T."/>
            <person name="Krizsan K."/>
            <person name="Foldi C."/>
            <person name="Dima B."/>
            <person name="Sanchez-Garcia M."/>
            <person name="Sanchez-Ramirez S."/>
            <person name="Szollosi G.J."/>
            <person name="Szarkandi J.G."/>
            <person name="Papp V."/>
            <person name="Albert L."/>
            <person name="Andreopoulos W."/>
            <person name="Angelini C."/>
            <person name="Antonin V."/>
            <person name="Barry K.W."/>
            <person name="Bougher N.L."/>
            <person name="Buchanan P."/>
            <person name="Buyck B."/>
            <person name="Bense V."/>
            <person name="Catcheside P."/>
            <person name="Chovatia M."/>
            <person name="Cooper J."/>
            <person name="Damon W."/>
            <person name="Desjardin D."/>
            <person name="Finy P."/>
            <person name="Geml J."/>
            <person name="Haridas S."/>
            <person name="Hughes K."/>
            <person name="Justo A."/>
            <person name="Karasinski D."/>
            <person name="Kautmanova I."/>
            <person name="Kiss B."/>
            <person name="Kocsube S."/>
            <person name="Kotiranta H."/>
            <person name="LaButti K.M."/>
            <person name="Lechner B.E."/>
            <person name="Liimatainen K."/>
            <person name="Lipzen A."/>
            <person name="Lukacs Z."/>
            <person name="Mihaltcheva S."/>
            <person name="Morgado L.N."/>
            <person name="Niskanen T."/>
            <person name="Noordeloos M.E."/>
            <person name="Ohm R.A."/>
            <person name="Ortiz-Santana B."/>
            <person name="Ovrebo C."/>
            <person name="Racz N."/>
            <person name="Riley R."/>
            <person name="Savchenko A."/>
            <person name="Shiryaev A."/>
            <person name="Soop K."/>
            <person name="Spirin V."/>
            <person name="Szebenyi C."/>
            <person name="Tomsovsky M."/>
            <person name="Tulloss R.E."/>
            <person name="Uehling J."/>
            <person name="Grigoriev I.V."/>
            <person name="Vagvolgyi C."/>
            <person name="Papp T."/>
            <person name="Martin F.M."/>
            <person name="Miettinen O."/>
            <person name="Hibbett D.S."/>
            <person name="Nagy L.G."/>
        </authorList>
    </citation>
    <scope>NUCLEOTIDE SEQUENCE [LARGE SCALE GENOMIC DNA]</scope>
    <source>
        <strain evidence="13 14">CBS 121175</strain>
    </source>
</reference>
<comment type="function">
    <text evidence="10">Component of the MICOS complex, a large protein complex of the mitochondrial inner membrane that plays crucial roles in the maintenance of crista junctions, inner membrane architecture, and formation of contact sites to the outer membrane. Plays a role in keeping cristae membranes connected to the inner boundary membrane. Also promotes protein import via the mitochondrial intermembrane space assembly (MIA) pathway.</text>
</comment>
<dbReference type="PANTHER" id="PTHR15415:SF7">
    <property type="entry name" value="MICOS COMPLEX SUBUNIT MIC60"/>
    <property type="match status" value="1"/>
</dbReference>
<keyword evidence="14" id="KW-1185">Reference proteome</keyword>
<evidence type="ECO:0000256" key="7">
    <source>
        <dbReference type="ARBA" id="ARBA00023054"/>
    </source>
</evidence>
<evidence type="ECO:0000313" key="14">
    <source>
        <dbReference type="Proteomes" id="UP000307440"/>
    </source>
</evidence>
<dbReference type="AlphaFoldDB" id="A0A5C3L439"/>
<evidence type="ECO:0000256" key="10">
    <source>
        <dbReference type="ARBA" id="ARBA00025571"/>
    </source>
</evidence>
<dbReference type="STRING" id="230819.A0A5C3L439"/>
<evidence type="ECO:0000256" key="12">
    <source>
        <dbReference type="SAM" id="MobiDB-lite"/>
    </source>
</evidence>
<evidence type="ECO:0000256" key="8">
    <source>
        <dbReference type="ARBA" id="ARBA00023128"/>
    </source>
</evidence>
<dbReference type="InterPro" id="IPR019133">
    <property type="entry name" value="MIC60"/>
</dbReference>
<protein>
    <recommendedName>
        <fullName evidence="3 11">MICOS complex subunit MIC60</fullName>
    </recommendedName>
    <alternativeName>
        <fullName evidence="11">Mitofilin</fullName>
    </alternativeName>
</protein>
<keyword evidence="4 11" id="KW-0812">Transmembrane</keyword>
<feature type="region of interest" description="Disordered" evidence="12">
    <location>
        <begin position="266"/>
        <end position="291"/>
    </location>
</feature>
<comment type="similarity">
    <text evidence="2 11">Belongs to the MICOS complex subunit Mic60 family.</text>
</comment>
<proteinExistence type="inferred from homology"/>
<dbReference type="GO" id="GO:0061617">
    <property type="term" value="C:MICOS complex"/>
    <property type="evidence" value="ECO:0007669"/>
    <property type="project" value="TreeGrafter"/>
</dbReference>
<evidence type="ECO:0000256" key="2">
    <source>
        <dbReference type="ARBA" id="ARBA00010877"/>
    </source>
</evidence>
<dbReference type="Pfam" id="PF09731">
    <property type="entry name" value="Mitofilin"/>
    <property type="match status" value="1"/>
</dbReference>
<feature type="transmembrane region" description="Helical" evidence="11">
    <location>
        <begin position="37"/>
        <end position="57"/>
    </location>
</feature>
<evidence type="ECO:0000313" key="13">
    <source>
        <dbReference type="EMBL" id="TFK27774.1"/>
    </source>
</evidence>
<accession>A0A5C3L439</accession>
<keyword evidence="8 11" id="KW-0496">Mitochondrion</keyword>
<feature type="region of interest" description="Disordered" evidence="12">
    <location>
        <begin position="167"/>
        <end position="191"/>
    </location>
</feature>
<evidence type="ECO:0000256" key="4">
    <source>
        <dbReference type="ARBA" id="ARBA00022692"/>
    </source>
</evidence>
<keyword evidence="5 11" id="KW-0999">Mitochondrion inner membrane</keyword>
<dbReference type="EMBL" id="ML210161">
    <property type="protein sequence ID" value="TFK27774.1"/>
    <property type="molecule type" value="Genomic_DNA"/>
</dbReference>
<evidence type="ECO:0000256" key="6">
    <source>
        <dbReference type="ARBA" id="ARBA00022989"/>
    </source>
</evidence>
<evidence type="ECO:0000256" key="5">
    <source>
        <dbReference type="ARBA" id="ARBA00022792"/>
    </source>
</evidence>
<evidence type="ECO:0000256" key="3">
    <source>
        <dbReference type="ARBA" id="ARBA00018116"/>
    </source>
</evidence>
<keyword evidence="6 11" id="KW-1133">Transmembrane helix</keyword>
<evidence type="ECO:0000256" key="11">
    <source>
        <dbReference type="RuleBase" id="RU363000"/>
    </source>
</evidence>
<keyword evidence="9 11" id="KW-0472">Membrane</keyword>
<evidence type="ECO:0000256" key="9">
    <source>
        <dbReference type="ARBA" id="ARBA00023136"/>
    </source>
</evidence>
<dbReference type="GO" id="GO:0042407">
    <property type="term" value="P:cristae formation"/>
    <property type="evidence" value="ECO:0007669"/>
    <property type="project" value="TreeGrafter"/>
</dbReference>
<sequence length="676" mass="73858">MYRAIPVTGRVASSTIRRRLATDALQAPKKKSLVRRLFWVTTAATGTFYVASPFVAFNNQAYSDFFTDNVPLGQPVLEYAENNHWDRLSVEDVIEAAKNGVVSIQQLTTELINKTPGARDAVDSAKAATEKKIGEAKASTLKAIQSTKAKVDPVVDQVKTEVGKVIPHTAEPTPPTKAVSPAPASPAPVKKEQAKEEQSTLETVVSEELTELVQRAEAAIAGKPFVGAKAAEGTSTSTIVPEAAAADAGKNVYGLPLPIGFEPPPGYVRPSPPKKVEEPPNEAAKPGEPEKPVEVELPLVAPDISSLAASEPIIAHLAGTIDNLASFLKANPAAAEKAVGVLDNAKADLSSLVERIETVREDERKALEAKLDEQTHEHTLKLLEMEMEAQDKLDNQEDGFRKFFEAERLKFVQAYRAKLDNELKTQTELINERLKEEVIAQGIELQRRWIREIKVRVEQERGGRLAKLDELAADLKRLERIALDNGAYLDENIRVHALWSAFRSLNDSALDSSKRTPFREQLRVLRHITAAREDPVIQSALTTLETSDVPDIGVEPFADLASWFTSSVSPKVAEVALVPDENAGVLSYLASKALSSIRFKKTGLVSGDDVLSVLARAEHYLVEKDLDGASRELNQVKGPAKTLLHDWLEAARRRLEVQQALKVIQTEATLSSLLVA</sequence>
<comment type="subunit">
    <text evidence="11">Component of the mitochondrial contact site and cristae organizing system (MICOS) complex.</text>
</comment>
<dbReference type="PANTHER" id="PTHR15415">
    <property type="entry name" value="MITOFILIN"/>
    <property type="match status" value="1"/>
</dbReference>
<organism evidence="13 14">
    <name type="scientific">Coprinopsis marcescibilis</name>
    <name type="common">Agaric fungus</name>
    <name type="synonym">Psathyrella marcescibilis</name>
    <dbReference type="NCBI Taxonomy" id="230819"/>
    <lineage>
        <taxon>Eukaryota</taxon>
        <taxon>Fungi</taxon>
        <taxon>Dikarya</taxon>
        <taxon>Basidiomycota</taxon>
        <taxon>Agaricomycotina</taxon>
        <taxon>Agaricomycetes</taxon>
        <taxon>Agaricomycetidae</taxon>
        <taxon>Agaricales</taxon>
        <taxon>Agaricineae</taxon>
        <taxon>Psathyrellaceae</taxon>
        <taxon>Coprinopsis</taxon>
    </lineage>
</organism>
<dbReference type="Proteomes" id="UP000307440">
    <property type="component" value="Unassembled WGS sequence"/>
</dbReference>
<name>A0A5C3L439_COPMA</name>
<dbReference type="OrthoDB" id="10261039at2759"/>
<keyword evidence="7" id="KW-0175">Coiled coil</keyword>